<dbReference type="OrthoDB" id="9781032at2"/>
<dbReference type="Proteomes" id="UP000001683">
    <property type="component" value="Chromosome"/>
</dbReference>
<evidence type="ECO:0000313" key="4">
    <source>
        <dbReference type="Proteomes" id="UP000001683"/>
    </source>
</evidence>
<keyword evidence="4" id="KW-1185">Reference proteome</keyword>
<protein>
    <recommendedName>
        <fullName evidence="1">Peptidase M20 domain-containing protein 2</fullName>
    </recommendedName>
</protein>
<dbReference type="Gene3D" id="3.30.70.360">
    <property type="match status" value="1"/>
</dbReference>
<accession>B2A2B8</accession>
<dbReference type="InterPro" id="IPR017144">
    <property type="entry name" value="Xaa-Arg_dipeptidase"/>
</dbReference>
<dbReference type="InterPro" id="IPR011650">
    <property type="entry name" value="Peptidase_M20_dimer"/>
</dbReference>
<dbReference type="Pfam" id="PF07687">
    <property type="entry name" value="M20_dimer"/>
    <property type="match status" value="1"/>
</dbReference>
<dbReference type="PANTHER" id="PTHR30575">
    <property type="entry name" value="PEPTIDASE M20"/>
    <property type="match status" value="1"/>
</dbReference>
<dbReference type="GO" id="GO:0071713">
    <property type="term" value="F:para-aminobenzoyl-glutamate hydrolase activity"/>
    <property type="evidence" value="ECO:0007669"/>
    <property type="project" value="TreeGrafter"/>
</dbReference>
<dbReference type="KEGG" id="nth:Nther_2669"/>
<dbReference type="GO" id="GO:0016805">
    <property type="term" value="F:dipeptidase activity"/>
    <property type="evidence" value="ECO:0007669"/>
    <property type="project" value="InterPro"/>
</dbReference>
<comment type="similarity">
    <text evidence="1">Belongs to the peptidase M20A family.</text>
</comment>
<dbReference type="InterPro" id="IPR052030">
    <property type="entry name" value="Peptidase_M20/M20A_hydrolases"/>
</dbReference>
<gene>
    <name evidence="3" type="ordered locus">Nther_2669</name>
</gene>
<dbReference type="SUPFAM" id="SSF55031">
    <property type="entry name" value="Bacterial exopeptidase dimerisation domain"/>
    <property type="match status" value="1"/>
</dbReference>
<dbReference type="PIRSF" id="PIRSF037226">
    <property type="entry name" value="Amidohydrolase_ACY1L2_prd"/>
    <property type="match status" value="1"/>
</dbReference>
<dbReference type="SUPFAM" id="SSF53187">
    <property type="entry name" value="Zn-dependent exopeptidases"/>
    <property type="match status" value="1"/>
</dbReference>
<sequence>MSDKLKDKLYQRIDDNFSELQEMSKWLYDNPELPMQEYKSVERLIEYLEKYGFEVETKIANLDTSFIARYKIGEGGPKIGFLAEYDALPEVGHGCGHNLIAASCVGSAVNLAKTLEPDTPAEIIVFGTPDEEYDGGKIFMAEEGAFQGIDAALQIHPSPVRNDVGGSSTPHQTMVIDFHGKSAHTAFNPTEGINALNAVHITFAGLHAMHQYLKRGTRIPATITNGGGAPNTVPDFAQMRVHVTTIESDYLEEVVQKIENCAQAGALATGARAEINKGPAYKKLFSNGVLTKQMEKNLKEMGYDLAEPPEAPYATDVGNVSWECPTTMGHLSLQIPDVAMHTKKMASTTVSEQGEKTLRDSVKAMASTALDMITDNELLEQAKQEFNETMNK</sequence>
<dbReference type="EMBL" id="CP001034">
    <property type="protein sequence ID" value="ACB86224.1"/>
    <property type="molecule type" value="Genomic_DNA"/>
</dbReference>
<dbReference type="InterPro" id="IPR017439">
    <property type="entry name" value="Amidohydrolase"/>
</dbReference>
<reference evidence="3 4" key="1">
    <citation type="submission" date="2008-04" db="EMBL/GenBank/DDBJ databases">
        <title>Complete sequence of chromosome of Natranaerobius thermophilus JW/NM-WN-LF.</title>
        <authorList>
            <consortium name="US DOE Joint Genome Institute"/>
            <person name="Copeland A."/>
            <person name="Lucas S."/>
            <person name="Lapidus A."/>
            <person name="Glavina del Rio T."/>
            <person name="Dalin E."/>
            <person name="Tice H."/>
            <person name="Bruce D."/>
            <person name="Goodwin L."/>
            <person name="Pitluck S."/>
            <person name="Chertkov O."/>
            <person name="Brettin T."/>
            <person name="Detter J.C."/>
            <person name="Han C."/>
            <person name="Kuske C.R."/>
            <person name="Schmutz J."/>
            <person name="Larimer F."/>
            <person name="Land M."/>
            <person name="Hauser L."/>
            <person name="Kyrpides N."/>
            <person name="Lykidis A."/>
            <person name="Mesbah N.M."/>
            <person name="Wiegel J."/>
        </authorList>
    </citation>
    <scope>NUCLEOTIDE SEQUENCE [LARGE SCALE GENOMIC DNA]</scope>
    <source>
        <strain evidence="4">ATCC BAA-1301 / DSM 18059 / JW/NM-WN-LF</strain>
    </source>
</reference>
<dbReference type="RefSeq" id="WP_012449061.1">
    <property type="nucleotide sequence ID" value="NC_010718.1"/>
</dbReference>
<dbReference type="STRING" id="457570.Nther_2669"/>
<name>B2A2B8_NATTJ</name>
<organism evidence="3 4">
    <name type="scientific">Natranaerobius thermophilus (strain ATCC BAA-1301 / DSM 18059 / JW/NM-WN-LF)</name>
    <dbReference type="NCBI Taxonomy" id="457570"/>
    <lineage>
        <taxon>Bacteria</taxon>
        <taxon>Bacillati</taxon>
        <taxon>Bacillota</taxon>
        <taxon>Clostridia</taxon>
        <taxon>Natranaerobiales</taxon>
        <taxon>Natranaerobiaceae</taxon>
        <taxon>Natranaerobius</taxon>
    </lineage>
</organism>
<dbReference type="NCBIfam" id="TIGR01891">
    <property type="entry name" value="amidohydrolases"/>
    <property type="match status" value="1"/>
</dbReference>
<dbReference type="InterPro" id="IPR036264">
    <property type="entry name" value="Bact_exopeptidase_dim_dom"/>
</dbReference>
<dbReference type="AlphaFoldDB" id="B2A2B8"/>
<dbReference type="HOGENOM" id="CLU_031812_1_2_9"/>
<dbReference type="GO" id="GO:0005737">
    <property type="term" value="C:cytoplasm"/>
    <property type="evidence" value="ECO:0007669"/>
    <property type="project" value="TreeGrafter"/>
</dbReference>
<evidence type="ECO:0000313" key="3">
    <source>
        <dbReference type="EMBL" id="ACB86224.1"/>
    </source>
</evidence>
<dbReference type="GO" id="GO:0046657">
    <property type="term" value="P:folic acid catabolic process"/>
    <property type="evidence" value="ECO:0007669"/>
    <property type="project" value="TreeGrafter"/>
</dbReference>
<dbReference type="PANTHER" id="PTHR30575:SF0">
    <property type="entry name" value="XAA-ARG DIPEPTIDASE"/>
    <property type="match status" value="1"/>
</dbReference>
<dbReference type="InParanoid" id="B2A2B8"/>
<proteinExistence type="inferred from homology"/>
<reference evidence="3 4" key="2">
    <citation type="journal article" date="2011" name="J. Bacteriol.">
        <title>Complete genome sequence of the anaerobic, halophilic alkalithermophile Natranaerobius thermophilus JW/NM-WN-LF.</title>
        <authorList>
            <person name="Zhao B."/>
            <person name="Mesbah N.M."/>
            <person name="Dalin E."/>
            <person name="Goodwin L."/>
            <person name="Nolan M."/>
            <person name="Pitluck S."/>
            <person name="Chertkov O."/>
            <person name="Brettin T.S."/>
            <person name="Han J."/>
            <person name="Larimer F.W."/>
            <person name="Land M.L."/>
            <person name="Hauser L."/>
            <person name="Kyrpides N."/>
            <person name="Wiegel J."/>
        </authorList>
    </citation>
    <scope>NUCLEOTIDE SEQUENCE [LARGE SCALE GENOMIC DNA]</scope>
    <source>
        <strain evidence="4">ATCC BAA-1301 / DSM 18059 / JW/NM-WN-LF</strain>
    </source>
</reference>
<feature type="domain" description="Peptidase M20 dimerisation" evidence="2">
    <location>
        <begin position="173"/>
        <end position="265"/>
    </location>
</feature>
<dbReference type="Gene3D" id="3.40.630.10">
    <property type="entry name" value="Zn peptidases"/>
    <property type="match status" value="1"/>
</dbReference>
<dbReference type="eggNOG" id="COG1473">
    <property type="taxonomic scope" value="Bacteria"/>
</dbReference>
<keyword evidence="3" id="KW-0378">Hydrolase</keyword>
<evidence type="ECO:0000256" key="1">
    <source>
        <dbReference type="PIRNR" id="PIRNR037226"/>
    </source>
</evidence>
<evidence type="ECO:0000259" key="2">
    <source>
        <dbReference type="Pfam" id="PF07687"/>
    </source>
</evidence>